<feature type="binding site" evidence="15">
    <location>
        <position position="548"/>
    </location>
    <ligand>
        <name>Ca(2+)</name>
        <dbReference type="ChEBI" id="CHEBI:29108"/>
    </ligand>
</feature>
<evidence type="ECO:0000313" key="18">
    <source>
        <dbReference type="Proteomes" id="UP000807469"/>
    </source>
</evidence>
<sequence length="569" mass="59491">MILRDYIVYCSGGKHRFAKLVLHDIRSAIPAGFTTSSPAKSTDILTLRIALTENDISGLNTSLYSVSTPGSASYGKYLSKTEVDAYISPSANSTRMVNKWLSLNNLTATNLTAAGDWLQVSMPVTQANTLLAANFTVFNHSTAGIQLTRTLSYSIPAVLKNYIQLIHPTTSFAIANRLSAVVKTPTALKNSVEVIPRQSSSDSICETSVTPQCLQELYGIPSNDNSSASGNTLGISGFLNQFANQEDLTVFLAAFRPDMNPSTNFSLLEVDGGTNSQDQTEAGVEASLDIQYTVGLVSTISVTFISVGESNNDGGLDGFQDMINFLIDSDDADLPGIVTTSYGFDEDAISQDLAVKLCNSYMALGARGVTLLFSSGDGGVSGSQEQDGCTTFVPTFPSGCPYITSVGGTAGFSNETAASFSSGGFSNIFPRPSYQDDAVTQYLNILGDINTGLFNASGRAYPDVSAQSVGLQVVVDNATESVDGTSCSSPIFASVIASLNDLLIGQGQPRLGFLNPLIYGGTLSAALSDITTGNNAGCGTNGFPAVSGWDPVTGLGTPNFASLQAALGI</sequence>
<comment type="catalytic activity">
    <reaction evidence="1">
        <text>Release of an N-terminal tripeptide from a polypeptide.</text>
        <dbReference type="EC" id="3.4.14.10"/>
    </reaction>
</comment>
<dbReference type="PANTHER" id="PTHR14218">
    <property type="entry name" value="PROTEASE S8 TRIPEPTIDYL PEPTIDASE I CLN2"/>
    <property type="match status" value="1"/>
</dbReference>
<dbReference type="SUPFAM" id="SSF52743">
    <property type="entry name" value="Subtilisin-like"/>
    <property type="match status" value="1"/>
</dbReference>
<keyword evidence="12" id="KW-0843">Virulence</keyword>
<dbReference type="SUPFAM" id="SSF54897">
    <property type="entry name" value="Protease propeptides/inhibitors"/>
    <property type="match status" value="1"/>
</dbReference>
<feature type="binding site" evidence="15">
    <location>
        <position position="529"/>
    </location>
    <ligand>
        <name>Ca(2+)</name>
        <dbReference type="ChEBI" id="CHEBI:29108"/>
    </ligand>
</feature>
<dbReference type="FunFam" id="3.40.50.200:FF:000015">
    <property type="entry name" value="Tripeptidyl peptidase A"/>
    <property type="match status" value="1"/>
</dbReference>
<protein>
    <recommendedName>
        <fullName evidence="4">tripeptidyl-peptidase II</fullName>
        <ecNumber evidence="4">3.4.14.10</ecNumber>
    </recommendedName>
</protein>
<keyword evidence="8" id="KW-0732">Signal</keyword>
<keyword evidence="9 15" id="KW-0378">Hydrolase</keyword>
<dbReference type="InterPro" id="IPR030400">
    <property type="entry name" value="Sedolisin_dom"/>
</dbReference>
<organism evidence="17 18">
    <name type="scientific">Pholiota conissans</name>
    <dbReference type="NCBI Taxonomy" id="109636"/>
    <lineage>
        <taxon>Eukaryota</taxon>
        <taxon>Fungi</taxon>
        <taxon>Dikarya</taxon>
        <taxon>Basidiomycota</taxon>
        <taxon>Agaricomycotina</taxon>
        <taxon>Agaricomycetes</taxon>
        <taxon>Agaricomycetidae</taxon>
        <taxon>Agaricales</taxon>
        <taxon>Agaricineae</taxon>
        <taxon>Strophariaceae</taxon>
        <taxon>Pholiota</taxon>
    </lineage>
</organism>
<evidence type="ECO:0000256" key="6">
    <source>
        <dbReference type="ARBA" id="ARBA00022670"/>
    </source>
</evidence>
<comment type="caution">
    <text evidence="17">The sequence shown here is derived from an EMBL/GenBank/DDBJ whole genome shotgun (WGS) entry which is preliminary data.</text>
</comment>
<dbReference type="CDD" id="cd11377">
    <property type="entry name" value="Pro-peptidase_S53"/>
    <property type="match status" value="1"/>
</dbReference>
<dbReference type="EC" id="3.4.14.10" evidence="4"/>
<evidence type="ECO:0000256" key="5">
    <source>
        <dbReference type="ARBA" id="ARBA00022525"/>
    </source>
</evidence>
<name>A0A9P6CUB5_9AGAR</name>
<evidence type="ECO:0000256" key="12">
    <source>
        <dbReference type="ARBA" id="ARBA00023026"/>
    </source>
</evidence>
<feature type="active site" description="Charge relay system" evidence="15">
    <location>
        <position position="285"/>
    </location>
</feature>
<dbReference type="SMART" id="SM00944">
    <property type="entry name" value="Pro-kuma_activ"/>
    <property type="match status" value="1"/>
</dbReference>
<evidence type="ECO:0000256" key="3">
    <source>
        <dbReference type="ARBA" id="ARBA00004239"/>
    </source>
</evidence>
<accession>A0A9P6CUB5</accession>
<keyword evidence="14" id="KW-0325">Glycoprotein</keyword>
<dbReference type="InterPro" id="IPR050819">
    <property type="entry name" value="Tripeptidyl-peptidase_I"/>
</dbReference>
<keyword evidence="18" id="KW-1185">Reference proteome</keyword>
<evidence type="ECO:0000259" key="16">
    <source>
        <dbReference type="PROSITE" id="PS51695"/>
    </source>
</evidence>
<evidence type="ECO:0000256" key="2">
    <source>
        <dbReference type="ARBA" id="ARBA00002451"/>
    </source>
</evidence>
<keyword evidence="11 15" id="KW-0106">Calcium</keyword>
<evidence type="ECO:0000256" key="14">
    <source>
        <dbReference type="ARBA" id="ARBA00023180"/>
    </source>
</evidence>
<dbReference type="PANTHER" id="PTHR14218:SF15">
    <property type="entry name" value="TRIPEPTIDYL-PEPTIDASE 1"/>
    <property type="match status" value="1"/>
</dbReference>
<dbReference type="GO" id="GO:0008240">
    <property type="term" value="F:tripeptidyl-peptidase activity"/>
    <property type="evidence" value="ECO:0007669"/>
    <property type="project" value="UniProtKB-EC"/>
</dbReference>
<evidence type="ECO:0000313" key="17">
    <source>
        <dbReference type="EMBL" id="KAF9480336.1"/>
    </source>
</evidence>
<gene>
    <name evidence="17" type="ORF">BDN70DRAFT_877709</name>
</gene>
<dbReference type="GO" id="GO:0004252">
    <property type="term" value="F:serine-type endopeptidase activity"/>
    <property type="evidence" value="ECO:0007669"/>
    <property type="project" value="UniProtKB-UniRule"/>
</dbReference>
<evidence type="ECO:0000256" key="10">
    <source>
        <dbReference type="ARBA" id="ARBA00022825"/>
    </source>
</evidence>
<dbReference type="Gene3D" id="3.40.50.200">
    <property type="entry name" value="Peptidase S8/S53 domain"/>
    <property type="match status" value="1"/>
</dbReference>
<dbReference type="InterPro" id="IPR036852">
    <property type="entry name" value="Peptidase_S8/S53_dom_sf"/>
</dbReference>
<dbReference type="EMBL" id="MU155196">
    <property type="protein sequence ID" value="KAF9480336.1"/>
    <property type="molecule type" value="Genomic_DNA"/>
</dbReference>
<feature type="domain" description="Peptidase S53" evidence="16">
    <location>
        <begin position="208"/>
        <end position="569"/>
    </location>
</feature>
<evidence type="ECO:0000256" key="1">
    <source>
        <dbReference type="ARBA" id="ARBA00001910"/>
    </source>
</evidence>
<feature type="binding site" evidence="15">
    <location>
        <position position="530"/>
    </location>
    <ligand>
        <name>Ca(2+)</name>
        <dbReference type="ChEBI" id="CHEBI:29108"/>
    </ligand>
</feature>
<dbReference type="OrthoDB" id="409122at2759"/>
<dbReference type="Proteomes" id="UP000807469">
    <property type="component" value="Unassembled WGS sequence"/>
</dbReference>
<keyword evidence="7 15" id="KW-0479">Metal-binding</keyword>
<keyword evidence="5" id="KW-0964">Secreted</keyword>
<evidence type="ECO:0000256" key="15">
    <source>
        <dbReference type="PROSITE-ProRule" id="PRU01032"/>
    </source>
</evidence>
<evidence type="ECO:0000256" key="8">
    <source>
        <dbReference type="ARBA" id="ARBA00022729"/>
    </source>
</evidence>
<keyword evidence="13" id="KW-0865">Zymogen</keyword>
<dbReference type="GO" id="GO:0046872">
    <property type="term" value="F:metal ion binding"/>
    <property type="evidence" value="ECO:0007669"/>
    <property type="project" value="UniProtKB-UniRule"/>
</dbReference>
<evidence type="ECO:0000256" key="7">
    <source>
        <dbReference type="ARBA" id="ARBA00022723"/>
    </source>
</evidence>
<comment type="cofactor">
    <cofactor evidence="15">
        <name>Ca(2+)</name>
        <dbReference type="ChEBI" id="CHEBI:29108"/>
    </cofactor>
    <text evidence="15">Binds 1 Ca(2+) ion per subunit.</text>
</comment>
<feature type="active site" description="Charge relay system" evidence="15">
    <location>
        <position position="289"/>
    </location>
</feature>
<dbReference type="GO" id="GO:0005576">
    <property type="term" value="C:extracellular region"/>
    <property type="evidence" value="ECO:0007669"/>
    <property type="project" value="UniProtKB-SubCell"/>
</dbReference>
<feature type="active site" description="Charge relay system" evidence="15">
    <location>
        <position position="486"/>
    </location>
</feature>
<dbReference type="AlphaFoldDB" id="A0A9P6CUB5"/>
<evidence type="ECO:0000256" key="4">
    <source>
        <dbReference type="ARBA" id="ARBA00012462"/>
    </source>
</evidence>
<proteinExistence type="predicted"/>
<dbReference type="InterPro" id="IPR015366">
    <property type="entry name" value="S53_propep"/>
</dbReference>
<dbReference type="PROSITE" id="PS51695">
    <property type="entry name" value="SEDOLISIN"/>
    <property type="match status" value="1"/>
</dbReference>
<dbReference type="Pfam" id="PF09286">
    <property type="entry name" value="Pro-kuma_activ"/>
    <property type="match status" value="1"/>
</dbReference>
<evidence type="ECO:0000256" key="11">
    <source>
        <dbReference type="ARBA" id="ARBA00022837"/>
    </source>
</evidence>
<comment type="function">
    <text evidence="2">Secreted tripeptidyl-peptidase which degrades proteins at acidic pHs and is involved in virulence.</text>
</comment>
<comment type="subcellular location">
    <subcellularLocation>
        <location evidence="3">Secreted</location>
        <location evidence="3">Extracellular space</location>
    </subcellularLocation>
</comment>
<dbReference type="CDD" id="cd04056">
    <property type="entry name" value="Peptidases_S53"/>
    <property type="match status" value="1"/>
</dbReference>
<evidence type="ECO:0000256" key="9">
    <source>
        <dbReference type="ARBA" id="ARBA00022801"/>
    </source>
</evidence>
<dbReference type="GO" id="GO:0006508">
    <property type="term" value="P:proteolysis"/>
    <property type="evidence" value="ECO:0007669"/>
    <property type="project" value="UniProtKB-KW"/>
</dbReference>
<reference evidence="17" key="1">
    <citation type="submission" date="2020-11" db="EMBL/GenBank/DDBJ databases">
        <authorList>
            <consortium name="DOE Joint Genome Institute"/>
            <person name="Ahrendt S."/>
            <person name="Riley R."/>
            <person name="Andreopoulos W."/>
            <person name="Labutti K."/>
            <person name="Pangilinan J."/>
            <person name="Ruiz-Duenas F.J."/>
            <person name="Barrasa J.M."/>
            <person name="Sanchez-Garcia M."/>
            <person name="Camarero S."/>
            <person name="Miyauchi S."/>
            <person name="Serrano A."/>
            <person name="Linde D."/>
            <person name="Babiker R."/>
            <person name="Drula E."/>
            <person name="Ayuso-Fernandez I."/>
            <person name="Pacheco R."/>
            <person name="Padilla G."/>
            <person name="Ferreira P."/>
            <person name="Barriuso J."/>
            <person name="Kellner H."/>
            <person name="Castanera R."/>
            <person name="Alfaro M."/>
            <person name="Ramirez L."/>
            <person name="Pisabarro A.G."/>
            <person name="Kuo A."/>
            <person name="Tritt A."/>
            <person name="Lipzen A."/>
            <person name="He G."/>
            <person name="Yan M."/>
            <person name="Ng V."/>
            <person name="Cullen D."/>
            <person name="Martin F."/>
            <person name="Rosso M.-N."/>
            <person name="Henrissat B."/>
            <person name="Hibbett D."/>
            <person name="Martinez A.T."/>
            <person name="Grigoriev I.V."/>
        </authorList>
    </citation>
    <scope>NUCLEOTIDE SEQUENCE</scope>
    <source>
        <strain evidence="17">CIRM-BRFM 674</strain>
    </source>
</reference>
<keyword evidence="10 15" id="KW-0720">Serine protease</keyword>
<evidence type="ECO:0000256" key="13">
    <source>
        <dbReference type="ARBA" id="ARBA00023145"/>
    </source>
</evidence>
<keyword evidence="6 15" id="KW-0645">Protease</keyword>
<feature type="binding site" evidence="15">
    <location>
        <position position="550"/>
    </location>
    <ligand>
        <name>Ca(2+)</name>
        <dbReference type="ChEBI" id="CHEBI:29108"/>
    </ligand>
</feature>